<feature type="compositionally biased region" description="Polar residues" evidence="1">
    <location>
        <begin position="34"/>
        <end position="46"/>
    </location>
</feature>
<feature type="compositionally biased region" description="Polar residues" evidence="1">
    <location>
        <begin position="284"/>
        <end position="301"/>
    </location>
</feature>
<protein>
    <submittedName>
        <fullName evidence="4">ANK_REP_REGION domain-containing protein</fullName>
    </submittedName>
</protein>
<reference evidence="4" key="1">
    <citation type="submission" date="2017-02" db="UniProtKB">
        <authorList>
            <consortium name="WormBaseParasite"/>
        </authorList>
    </citation>
    <scope>IDENTIFICATION</scope>
</reference>
<reference evidence="2 3" key="2">
    <citation type="submission" date="2018-11" db="EMBL/GenBank/DDBJ databases">
        <authorList>
            <consortium name="Pathogen Informatics"/>
        </authorList>
    </citation>
    <scope>NUCLEOTIDE SEQUENCE [LARGE SCALE GENOMIC DNA]</scope>
</reference>
<feature type="compositionally biased region" description="Basic and acidic residues" evidence="1">
    <location>
        <begin position="516"/>
        <end position="525"/>
    </location>
</feature>
<dbReference type="STRING" id="27835.A0A0N4XIQ0"/>
<evidence type="ECO:0000313" key="3">
    <source>
        <dbReference type="Proteomes" id="UP000271162"/>
    </source>
</evidence>
<feature type="region of interest" description="Disordered" evidence="1">
    <location>
        <begin position="1"/>
        <end position="174"/>
    </location>
</feature>
<sequence length="672" mass="74772">MVGNSSDYKVKDEATVENRNISKSGTTETKEVHSNVTNSENPSSPRLSEASVAEKTTEQSRTTTAGEGEISGDWLRSLVEKEEKIENKPAPESTIPQNGGSLEGSESTSDRRKENLEKESNEKPQRTTDHSESRDTIHVSTVNMRMDSKDQEIPRQNVKSTVEEENPETIHFPPGRTLLVGDVLRKPSVLEETSFNIDHLSPISDVSRAYSQRLSQLRLQLGLSAVNDDEAGEEGSKSRDTSAPVERDHPESPKEVHGEDIKPMTDEALIDAVFRDVLEGEASEGTSLGAVSSSQDPNEGSQQDEKKAKLEKTISFEDWYEQPPPPSDDPEVKDYVDELLSQSMDEAIFSVSKTLRGKRRKDGRRPLLTDTSFDKKLLQEQAYESSDEKEQDEEKEKHDEDPIMKAVFTSSINNSQFMESVISYPSSACSPRHTLSAVTTPATAKTKDSADVFFSSSSTMNHDRDEVDVTYVSSASVVMNDTHSSSDGDFDEDHIIKLVFSEPNPRPTYTLSTERTTVDTVDRNSAKNPAAKPSLTSNSSVDSEEELQSFNLDDKRKLSDTARGENEMLEIEVFPDYFHIKGSYSLVISKDDPLGELLQRLQSTGTSSLDFSITPKLRRLLYQCIQEKALPSGGDLLSSRAKNLLTDEDPSDEVYVAMNQNRYNVETNPQVR</sequence>
<name>A0A0N4XIQ0_NIPBR</name>
<dbReference type="Proteomes" id="UP000271162">
    <property type="component" value="Unassembled WGS sequence"/>
</dbReference>
<evidence type="ECO:0000313" key="4">
    <source>
        <dbReference type="WBParaSite" id="NBR_0000240201-mRNA-1"/>
    </source>
</evidence>
<feature type="region of interest" description="Disordered" evidence="1">
    <location>
        <begin position="226"/>
        <end position="263"/>
    </location>
</feature>
<feature type="region of interest" description="Disordered" evidence="1">
    <location>
        <begin position="506"/>
        <end position="548"/>
    </location>
</feature>
<proteinExistence type="predicted"/>
<feature type="compositionally biased region" description="Basic and acidic residues" evidence="1">
    <location>
        <begin position="78"/>
        <end position="89"/>
    </location>
</feature>
<dbReference type="WBParaSite" id="NBR_0000240201-mRNA-1">
    <property type="protein sequence ID" value="NBR_0000240201-mRNA-1"/>
    <property type="gene ID" value="NBR_0000240201"/>
</dbReference>
<feature type="compositionally biased region" description="Basic and acidic residues" evidence="1">
    <location>
        <begin position="108"/>
        <end position="137"/>
    </location>
</feature>
<dbReference type="AlphaFoldDB" id="A0A0N4XIQ0"/>
<accession>A0A0N4XIQ0</accession>
<evidence type="ECO:0000313" key="2">
    <source>
        <dbReference type="EMBL" id="VDL65992.1"/>
    </source>
</evidence>
<feature type="region of interest" description="Disordered" evidence="1">
    <location>
        <begin position="378"/>
        <end position="400"/>
    </location>
</feature>
<organism evidence="4">
    <name type="scientific">Nippostrongylus brasiliensis</name>
    <name type="common">Rat hookworm</name>
    <dbReference type="NCBI Taxonomy" id="27835"/>
    <lineage>
        <taxon>Eukaryota</taxon>
        <taxon>Metazoa</taxon>
        <taxon>Ecdysozoa</taxon>
        <taxon>Nematoda</taxon>
        <taxon>Chromadorea</taxon>
        <taxon>Rhabditida</taxon>
        <taxon>Rhabditina</taxon>
        <taxon>Rhabditomorpha</taxon>
        <taxon>Strongyloidea</taxon>
        <taxon>Heligmosomidae</taxon>
        <taxon>Nippostrongylus</taxon>
    </lineage>
</organism>
<feature type="compositionally biased region" description="Basic and acidic residues" evidence="1">
    <location>
        <begin position="303"/>
        <end position="315"/>
    </location>
</feature>
<feature type="compositionally biased region" description="Polar residues" evidence="1">
    <location>
        <begin position="94"/>
        <end position="107"/>
    </location>
</feature>
<dbReference type="EMBL" id="UYSL01002710">
    <property type="protein sequence ID" value="VDL65992.1"/>
    <property type="molecule type" value="Genomic_DNA"/>
</dbReference>
<gene>
    <name evidence="2" type="ORF">NBR_LOCUS2403</name>
</gene>
<feature type="compositionally biased region" description="Polar residues" evidence="1">
    <location>
        <begin position="17"/>
        <end position="27"/>
    </location>
</feature>
<feature type="compositionally biased region" description="Basic and acidic residues" evidence="1">
    <location>
        <begin position="234"/>
        <end position="263"/>
    </location>
</feature>
<feature type="region of interest" description="Disordered" evidence="1">
    <location>
        <begin position="284"/>
        <end position="335"/>
    </location>
</feature>
<keyword evidence="3" id="KW-1185">Reference proteome</keyword>
<feature type="compositionally biased region" description="Basic and acidic residues" evidence="1">
    <location>
        <begin position="386"/>
        <end position="400"/>
    </location>
</feature>
<evidence type="ECO:0000256" key="1">
    <source>
        <dbReference type="SAM" id="MobiDB-lite"/>
    </source>
</evidence>